<dbReference type="OrthoDB" id="10051975at2759"/>
<evidence type="ECO:0000256" key="1">
    <source>
        <dbReference type="SAM" id="SignalP"/>
    </source>
</evidence>
<accession>A0A8I6S3L9</accession>
<name>A0A8I6S3L9_CIMLE</name>
<evidence type="ECO:0000313" key="2">
    <source>
        <dbReference type="EnsemblMetazoa" id="XP_014257438.1"/>
    </source>
</evidence>
<proteinExistence type="predicted"/>
<dbReference type="EnsemblMetazoa" id="XM_014401952.2">
    <property type="protein sequence ID" value="XP_014257438.1"/>
    <property type="gene ID" value="LOC106671118"/>
</dbReference>
<dbReference type="RefSeq" id="XP_014257438.1">
    <property type="nucleotide sequence ID" value="XM_014401952.2"/>
</dbReference>
<feature type="chain" id="PRO_5035298108" evidence="1">
    <location>
        <begin position="30"/>
        <end position="109"/>
    </location>
</feature>
<keyword evidence="3" id="KW-1185">Reference proteome</keyword>
<keyword evidence="1" id="KW-0732">Signal</keyword>
<organism evidence="2 3">
    <name type="scientific">Cimex lectularius</name>
    <name type="common">Bed bug</name>
    <name type="synonym">Acanthia lectularia</name>
    <dbReference type="NCBI Taxonomy" id="79782"/>
    <lineage>
        <taxon>Eukaryota</taxon>
        <taxon>Metazoa</taxon>
        <taxon>Ecdysozoa</taxon>
        <taxon>Arthropoda</taxon>
        <taxon>Hexapoda</taxon>
        <taxon>Insecta</taxon>
        <taxon>Pterygota</taxon>
        <taxon>Neoptera</taxon>
        <taxon>Paraneoptera</taxon>
        <taxon>Hemiptera</taxon>
        <taxon>Heteroptera</taxon>
        <taxon>Panheteroptera</taxon>
        <taxon>Cimicomorpha</taxon>
        <taxon>Cimicidae</taxon>
        <taxon>Cimex</taxon>
    </lineage>
</organism>
<protein>
    <submittedName>
        <fullName evidence="2">Uncharacterized protein</fullName>
    </submittedName>
</protein>
<dbReference type="GeneID" id="106671118"/>
<reference evidence="2" key="1">
    <citation type="submission" date="2022-01" db="UniProtKB">
        <authorList>
            <consortium name="EnsemblMetazoa"/>
        </authorList>
    </citation>
    <scope>IDENTIFICATION</scope>
</reference>
<feature type="signal peptide" evidence="1">
    <location>
        <begin position="1"/>
        <end position="29"/>
    </location>
</feature>
<evidence type="ECO:0000313" key="3">
    <source>
        <dbReference type="Proteomes" id="UP000494040"/>
    </source>
</evidence>
<dbReference type="AlphaFoldDB" id="A0A8I6S3L9"/>
<sequence length="109" mass="12335">MPFSIIGGNLHMKLLWLVLKTLDTVRLLAAPERSLNLDLAMRDCSMDKLTRAPGKRKNEIVMHVVEQDEFDAFGNLVAVKLRRMDSNMQKLAITSINSILFPNDEAPQN</sequence>
<dbReference type="Proteomes" id="UP000494040">
    <property type="component" value="Unassembled WGS sequence"/>
</dbReference>